<dbReference type="EMBL" id="KV428127">
    <property type="protein sequence ID" value="KZT35811.1"/>
    <property type="molecule type" value="Genomic_DNA"/>
</dbReference>
<sequence length="319" mass="35177">MPSWDIDCDMPDLTGKVAIVTGGNTGLGLEIVRHLALHNAKVYMASRTESRALAAISKLQSDHPELKQKAGIVWLKLDLCDLQSCRNAAREVLEKEGESGRLDILINNAGVMATPYELTKDGVENQFQANFLGHFAFTVPLLPLLIKTSKDPKSSVRLVQVSSMGHNFASRASGGIKFDTLDSVNRKYSNAYVRYGQSKLANVLFAKALAKRLKDERIFSSALHPGNIRTELNRGTLESYPWARPIIAMIEWGLITPYKGAITPLYAATSPEIESNNLRGEYFIPYAKKTAPSKLAQDDKLADDLWTLAEKLVAEKTTA</sequence>
<accession>A0A166AYC3</accession>
<dbReference type="InterPro" id="IPR036291">
    <property type="entry name" value="NAD(P)-bd_dom_sf"/>
</dbReference>
<evidence type="ECO:0000256" key="1">
    <source>
        <dbReference type="ARBA" id="ARBA00023002"/>
    </source>
</evidence>
<comment type="similarity">
    <text evidence="2">Belongs to the short-chain dehydrogenases/reductases (SDR) family.</text>
</comment>
<dbReference type="PANTHER" id="PTHR43157">
    <property type="entry name" value="PHOSPHATIDYLINOSITOL-GLYCAN BIOSYNTHESIS CLASS F PROTEIN-RELATED"/>
    <property type="match status" value="1"/>
</dbReference>
<keyword evidence="4" id="KW-1185">Reference proteome</keyword>
<proteinExistence type="inferred from homology"/>
<dbReference type="GO" id="GO:0016491">
    <property type="term" value="F:oxidoreductase activity"/>
    <property type="evidence" value="ECO:0007669"/>
    <property type="project" value="UniProtKB-KW"/>
</dbReference>
<keyword evidence="1" id="KW-0560">Oxidoreductase</keyword>
<name>A0A166AYC3_9AGAM</name>
<dbReference type="Proteomes" id="UP000076798">
    <property type="component" value="Unassembled WGS sequence"/>
</dbReference>
<protein>
    <submittedName>
        <fullName evidence="3">NAD(P)-binding protein</fullName>
    </submittedName>
</protein>
<dbReference type="Pfam" id="PF00106">
    <property type="entry name" value="adh_short"/>
    <property type="match status" value="1"/>
</dbReference>
<dbReference type="InterPro" id="IPR002347">
    <property type="entry name" value="SDR_fam"/>
</dbReference>
<dbReference type="PRINTS" id="PR00081">
    <property type="entry name" value="GDHRDH"/>
</dbReference>
<evidence type="ECO:0000313" key="3">
    <source>
        <dbReference type="EMBL" id="KZT35811.1"/>
    </source>
</evidence>
<organism evidence="3 4">
    <name type="scientific">Sistotremastrum suecicum HHB10207 ss-3</name>
    <dbReference type="NCBI Taxonomy" id="1314776"/>
    <lineage>
        <taxon>Eukaryota</taxon>
        <taxon>Fungi</taxon>
        <taxon>Dikarya</taxon>
        <taxon>Basidiomycota</taxon>
        <taxon>Agaricomycotina</taxon>
        <taxon>Agaricomycetes</taxon>
        <taxon>Sistotremastrales</taxon>
        <taxon>Sistotremastraceae</taxon>
        <taxon>Sistotremastrum</taxon>
    </lineage>
</organism>
<evidence type="ECO:0000256" key="2">
    <source>
        <dbReference type="RuleBase" id="RU000363"/>
    </source>
</evidence>
<dbReference type="Gene3D" id="3.40.50.720">
    <property type="entry name" value="NAD(P)-binding Rossmann-like Domain"/>
    <property type="match status" value="1"/>
</dbReference>
<dbReference type="AlphaFoldDB" id="A0A166AYC3"/>
<dbReference type="STRING" id="1314776.A0A166AYC3"/>
<gene>
    <name evidence="3" type="ORF">SISSUDRAFT_1050819</name>
</gene>
<reference evidence="3 4" key="1">
    <citation type="journal article" date="2016" name="Mol. Biol. Evol.">
        <title>Comparative Genomics of Early-Diverging Mushroom-Forming Fungi Provides Insights into the Origins of Lignocellulose Decay Capabilities.</title>
        <authorList>
            <person name="Nagy L.G."/>
            <person name="Riley R."/>
            <person name="Tritt A."/>
            <person name="Adam C."/>
            <person name="Daum C."/>
            <person name="Floudas D."/>
            <person name="Sun H."/>
            <person name="Yadav J.S."/>
            <person name="Pangilinan J."/>
            <person name="Larsson K.H."/>
            <person name="Matsuura K."/>
            <person name="Barry K."/>
            <person name="Labutti K."/>
            <person name="Kuo R."/>
            <person name="Ohm R.A."/>
            <person name="Bhattacharya S.S."/>
            <person name="Shirouzu T."/>
            <person name="Yoshinaga Y."/>
            <person name="Martin F.M."/>
            <person name="Grigoriev I.V."/>
            <person name="Hibbett D.S."/>
        </authorList>
    </citation>
    <scope>NUCLEOTIDE SEQUENCE [LARGE SCALE GENOMIC DNA]</scope>
    <source>
        <strain evidence="3 4">HHB10207 ss-3</strain>
    </source>
</reference>
<dbReference type="PRINTS" id="PR00080">
    <property type="entry name" value="SDRFAMILY"/>
</dbReference>
<dbReference type="CDD" id="cd05327">
    <property type="entry name" value="retinol-DH_like_SDR_c_like"/>
    <property type="match status" value="1"/>
</dbReference>
<dbReference type="OrthoDB" id="191139at2759"/>
<dbReference type="PANTHER" id="PTHR43157:SF31">
    <property type="entry name" value="PHOSPHATIDYLINOSITOL-GLYCAN BIOSYNTHESIS CLASS F PROTEIN"/>
    <property type="match status" value="1"/>
</dbReference>
<evidence type="ECO:0000313" key="4">
    <source>
        <dbReference type="Proteomes" id="UP000076798"/>
    </source>
</evidence>
<dbReference type="SUPFAM" id="SSF51735">
    <property type="entry name" value="NAD(P)-binding Rossmann-fold domains"/>
    <property type="match status" value="1"/>
</dbReference>